<dbReference type="InterPro" id="IPR011989">
    <property type="entry name" value="ARM-like"/>
</dbReference>
<keyword evidence="4" id="KW-0963">Cytoplasm</keyword>
<evidence type="ECO:0000256" key="3">
    <source>
        <dbReference type="ARBA" id="ARBA00013746"/>
    </source>
</evidence>
<dbReference type="InterPro" id="IPR016024">
    <property type="entry name" value="ARM-type_fold"/>
</dbReference>
<dbReference type="AlphaFoldDB" id="A0A9Q0RIB7"/>
<dbReference type="EMBL" id="JAPWDV010000003">
    <property type="protein sequence ID" value="KAJ6216668.1"/>
    <property type="molecule type" value="Genomic_DNA"/>
</dbReference>
<protein>
    <recommendedName>
        <fullName evidence="3">Armadillo repeat-containing protein 8</fullName>
    </recommendedName>
</protein>
<evidence type="ECO:0000256" key="6">
    <source>
        <dbReference type="ARBA" id="ARBA00023242"/>
    </source>
</evidence>
<comment type="caution">
    <text evidence="8">The sequence shown here is derived from an EMBL/GenBank/DDBJ whole genome shotgun (WGS) entry which is preliminary data.</text>
</comment>
<gene>
    <name evidence="8" type="ORF">RDWZM_007825</name>
</gene>
<dbReference type="OrthoDB" id="5559898at2759"/>
<dbReference type="Proteomes" id="UP001142055">
    <property type="component" value="Chromosome 3"/>
</dbReference>
<feature type="repeat" description="ARM" evidence="7">
    <location>
        <begin position="538"/>
        <end position="580"/>
    </location>
</feature>
<dbReference type="SMART" id="SM00185">
    <property type="entry name" value="ARM"/>
    <property type="match status" value="7"/>
</dbReference>
<reference evidence="8" key="1">
    <citation type="submission" date="2022-12" db="EMBL/GenBank/DDBJ databases">
        <title>Genome assemblies of Blomia tropicalis.</title>
        <authorList>
            <person name="Cui Y."/>
        </authorList>
    </citation>
    <scope>NUCLEOTIDE SEQUENCE</scope>
    <source>
        <tissue evidence="8">Adult mites</tissue>
    </source>
</reference>
<evidence type="ECO:0000256" key="5">
    <source>
        <dbReference type="ARBA" id="ARBA00022737"/>
    </source>
</evidence>
<dbReference type="InterPro" id="IPR000225">
    <property type="entry name" value="Armadillo"/>
</dbReference>
<proteinExistence type="predicted"/>
<evidence type="ECO:0000313" key="9">
    <source>
        <dbReference type="Proteomes" id="UP001142055"/>
    </source>
</evidence>
<dbReference type="PANTHER" id="PTHR15651">
    <property type="entry name" value="ARMADILLO REPEAT-CONTAINING PROTEIN 8"/>
    <property type="match status" value="1"/>
</dbReference>
<keyword evidence="6" id="KW-0539">Nucleus</keyword>
<keyword evidence="9" id="KW-1185">Reference proteome</keyword>
<dbReference type="GO" id="GO:0043161">
    <property type="term" value="P:proteasome-mediated ubiquitin-dependent protein catabolic process"/>
    <property type="evidence" value="ECO:0007669"/>
    <property type="project" value="TreeGrafter"/>
</dbReference>
<evidence type="ECO:0000256" key="1">
    <source>
        <dbReference type="ARBA" id="ARBA00004123"/>
    </source>
</evidence>
<dbReference type="Gene3D" id="1.25.10.10">
    <property type="entry name" value="Leucine-rich Repeat Variant"/>
    <property type="match status" value="2"/>
</dbReference>
<name>A0A9Q0RIB7_BLOTA</name>
<organism evidence="8 9">
    <name type="scientific">Blomia tropicalis</name>
    <name type="common">Mite</name>
    <dbReference type="NCBI Taxonomy" id="40697"/>
    <lineage>
        <taxon>Eukaryota</taxon>
        <taxon>Metazoa</taxon>
        <taxon>Ecdysozoa</taxon>
        <taxon>Arthropoda</taxon>
        <taxon>Chelicerata</taxon>
        <taxon>Arachnida</taxon>
        <taxon>Acari</taxon>
        <taxon>Acariformes</taxon>
        <taxon>Sarcoptiformes</taxon>
        <taxon>Astigmata</taxon>
        <taxon>Glycyphagoidea</taxon>
        <taxon>Echimyopodidae</taxon>
        <taxon>Blomia</taxon>
    </lineage>
</organism>
<evidence type="ECO:0000256" key="2">
    <source>
        <dbReference type="ARBA" id="ARBA00004496"/>
    </source>
</evidence>
<evidence type="ECO:0000256" key="7">
    <source>
        <dbReference type="PROSITE-ProRule" id="PRU00259"/>
    </source>
</evidence>
<dbReference type="OMA" id="KGTDQHV"/>
<evidence type="ECO:0000256" key="4">
    <source>
        <dbReference type="ARBA" id="ARBA00022490"/>
    </source>
</evidence>
<accession>A0A9Q0RIB7</accession>
<keyword evidence="5" id="KW-0677">Repeat</keyword>
<dbReference type="PROSITE" id="PS50176">
    <property type="entry name" value="ARM_REPEAT"/>
    <property type="match status" value="1"/>
</dbReference>
<dbReference type="InterPro" id="IPR038739">
    <property type="entry name" value="ARMC8/Vid28"/>
</dbReference>
<dbReference type="SUPFAM" id="SSF48371">
    <property type="entry name" value="ARM repeat"/>
    <property type="match status" value="1"/>
</dbReference>
<dbReference type="GO" id="GO:0034657">
    <property type="term" value="C:GID complex"/>
    <property type="evidence" value="ECO:0007669"/>
    <property type="project" value="TreeGrafter"/>
</dbReference>
<dbReference type="GO" id="GO:0005737">
    <property type="term" value="C:cytoplasm"/>
    <property type="evidence" value="ECO:0007669"/>
    <property type="project" value="UniProtKB-SubCell"/>
</dbReference>
<dbReference type="GO" id="GO:0005634">
    <property type="term" value="C:nucleus"/>
    <property type="evidence" value="ECO:0007669"/>
    <property type="project" value="UniProtKB-SubCell"/>
</dbReference>
<comment type="subcellular location">
    <subcellularLocation>
        <location evidence="2">Cytoplasm</location>
    </subcellularLocation>
    <subcellularLocation>
        <location evidence="1">Nucleus</location>
    </subcellularLocation>
</comment>
<sequence length="705" mass="78660">MILMENNQLRIEDLYSNDSTVCFEAVRRIKNSVIGSNRIKGLVLEQGIAGRLVTLMNIANGDIAREAMIVVGSLAKGTEQHLRVLIDEQAVPTLLVNTQSDKFPFVEASLRCLRTIFKSRLAPIDLIYSGINSLSSSSSVCANFQSPILPHLISLAANPKSSYVIKECIANILAASCLTTDHQNIMKDLGAIPLIAAFIYETSNPYQVRLAALNWLANLCSQNRSVSLLVASEIYSGRNMLDMLHEMMGQKNTNEMQLLAAKCMTYIYRSNGIYSSDHRLLYRTLPTLIMLCKKDRPTILRAQAADILALLTESDIQLQQHASICDHLMNSLSDMLKQSSNVNRTINSLDSGRDNHMAVDDGDVSAVSPPVDEQNQLIVSNDIREAAFKAFASLGANDEDIRKKLIETEFLMDEMMNALDDASNWRVRLAALRCLHSLSRSVSQLRTTFQDHEIWVPLRTLLNSSRDEMINLASSVLCNLLLEFSPSKAHFLDRSSVELLCDLTRKEDPNIRLNGVWALMNMAYQAEQQVKQLILNCLGTEQIFRLLTDTDTNILMKTLGLLRNLLTNKSHIDVIMSNHGKQIMSAIILILEGDHSSDVKEQALCILGNIADGNEAKDCIMSNEDILKKLTSYMINGNVNLQTAATFCINNLVWNQEEGAAERQERLKELSVPKILQQLVNSNNATLFDRAKSALQQFNNLNNGK</sequence>
<dbReference type="PANTHER" id="PTHR15651:SF7">
    <property type="entry name" value="ARMADILLO REPEAT-CONTAINING PROTEIN 8"/>
    <property type="match status" value="1"/>
</dbReference>
<evidence type="ECO:0000313" key="8">
    <source>
        <dbReference type="EMBL" id="KAJ6216668.1"/>
    </source>
</evidence>